<organism evidence="14 15">
    <name type="scientific">Jeotgalibacillus malaysiensis</name>
    <dbReference type="NCBI Taxonomy" id="1508404"/>
    <lineage>
        <taxon>Bacteria</taxon>
        <taxon>Bacillati</taxon>
        <taxon>Bacillota</taxon>
        <taxon>Bacilli</taxon>
        <taxon>Bacillales</taxon>
        <taxon>Caryophanaceae</taxon>
        <taxon>Jeotgalibacillus</taxon>
    </lineage>
</organism>
<keyword evidence="6" id="KW-0408">Iron</keyword>
<dbReference type="InterPro" id="IPR015853">
    <property type="entry name" value="ABC_transpr_FbpC"/>
</dbReference>
<evidence type="ECO:0000313" key="15">
    <source>
        <dbReference type="Proteomes" id="UP000031449"/>
    </source>
</evidence>
<dbReference type="FunFam" id="3.40.50.300:FF:000425">
    <property type="entry name" value="Probable ABC transporter, ATP-binding subunit"/>
    <property type="match status" value="1"/>
</dbReference>
<dbReference type="HOGENOM" id="CLU_000604_1_1_9"/>
<evidence type="ECO:0000256" key="6">
    <source>
        <dbReference type="ARBA" id="ARBA00023004"/>
    </source>
</evidence>
<dbReference type="GO" id="GO:0016887">
    <property type="term" value="F:ATP hydrolysis activity"/>
    <property type="evidence" value="ECO:0007669"/>
    <property type="project" value="InterPro"/>
</dbReference>
<dbReference type="Gene3D" id="3.40.50.300">
    <property type="entry name" value="P-loop containing nucleotide triphosphate hydrolases"/>
    <property type="match status" value="1"/>
</dbReference>
<dbReference type="GO" id="GO:0015418">
    <property type="term" value="F:ABC-type quaternary ammonium compound transporting activity"/>
    <property type="evidence" value="ECO:0007669"/>
    <property type="project" value="UniProtKB-EC"/>
</dbReference>
<proteinExistence type="predicted"/>
<evidence type="ECO:0000256" key="9">
    <source>
        <dbReference type="ARBA" id="ARBA00052482"/>
    </source>
</evidence>
<keyword evidence="3" id="KW-0410">Iron transport</keyword>
<keyword evidence="8" id="KW-0472">Membrane</keyword>
<keyword evidence="4" id="KW-0547">Nucleotide-binding</keyword>
<protein>
    <recommendedName>
        <fullName evidence="12">Carnitine transport ATP-binding protein OpuCA</fullName>
        <ecNumber evidence="11">7.6.2.9</ecNumber>
    </recommendedName>
</protein>
<evidence type="ECO:0000256" key="12">
    <source>
        <dbReference type="ARBA" id="ARBA00070305"/>
    </source>
</evidence>
<dbReference type="InterPro" id="IPR003593">
    <property type="entry name" value="AAA+_ATPase"/>
</dbReference>
<evidence type="ECO:0000256" key="3">
    <source>
        <dbReference type="ARBA" id="ARBA00022496"/>
    </source>
</evidence>
<evidence type="ECO:0000256" key="4">
    <source>
        <dbReference type="ARBA" id="ARBA00022741"/>
    </source>
</evidence>
<evidence type="ECO:0000256" key="7">
    <source>
        <dbReference type="ARBA" id="ARBA00023065"/>
    </source>
</evidence>
<dbReference type="BioCyc" id="JESP1508404:G14D9-10026-MONOMER"/>
<dbReference type="GO" id="GO:0016020">
    <property type="term" value="C:membrane"/>
    <property type="evidence" value="ECO:0007669"/>
    <property type="project" value="InterPro"/>
</dbReference>
<dbReference type="PANTHER" id="PTHR42781">
    <property type="entry name" value="SPERMIDINE/PUTRESCINE IMPORT ATP-BINDING PROTEIN POTA"/>
    <property type="match status" value="1"/>
</dbReference>
<keyword evidence="1" id="KW-0813">Transport</keyword>
<evidence type="ECO:0000259" key="13">
    <source>
        <dbReference type="PROSITE" id="PS50893"/>
    </source>
</evidence>
<evidence type="ECO:0000256" key="2">
    <source>
        <dbReference type="ARBA" id="ARBA00022475"/>
    </source>
</evidence>
<dbReference type="Proteomes" id="UP000031449">
    <property type="component" value="Chromosome"/>
</dbReference>
<dbReference type="SUPFAM" id="SSF52540">
    <property type="entry name" value="P-loop containing nucleoside triphosphate hydrolases"/>
    <property type="match status" value="1"/>
</dbReference>
<evidence type="ECO:0000256" key="8">
    <source>
        <dbReference type="ARBA" id="ARBA00023136"/>
    </source>
</evidence>
<keyword evidence="15" id="KW-1185">Reference proteome</keyword>
<dbReference type="PROSITE" id="PS00211">
    <property type="entry name" value="ABC_TRANSPORTER_1"/>
    <property type="match status" value="1"/>
</dbReference>
<dbReference type="PANTHER" id="PTHR42781:SF4">
    <property type="entry name" value="SPERMIDINE_PUTRESCINE IMPORT ATP-BINDING PROTEIN POTA"/>
    <property type="match status" value="1"/>
</dbReference>
<keyword evidence="2" id="KW-1003">Cell membrane</keyword>
<dbReference type="SMART" id="SM00382">
    <property type="entry name" value="AAA"/>
    <property type="match status" value="1"/>
</dbReference>
<comment type="subunit">
    <text evidence="10">The complex is composed of two ATP-binding proteins (OpuCA), two transmembrane proteins (OpuCB and OpuCD) and a solute-binding protein (OpuCC).</text>
</comment>
<dbReference type="Pfam" id="PF00005">
    <property type="entry name" value="ABC_tran"/>
    <property type="match status" value="1"/>
</dbReference>
<dbReference type="KEGG" id="jeo:JMA_08090"/>
<dbReference type="PROSITE" id="PS50893">
    <property type="entry name" value="ABC_TRANSPORTER_2"/>
    <property type="match status" value="1"/>
</dbReference>
<keyword evidence="5" id="KW-0067">ATP-binding</keyword>
<dbReference type="InterPro" id="IPR027417">
    <property type="entry name" value="P-loop_NTPase"/>
</dbReference>
<dbReference type="GO" id="GO:0005524">
    <property type="term" value="F:ATP binding"/>
    <property type="evidence" value="ECO:0007669"/>
    <property type="project" value="UniProtKB-KW"/>
</dbReference>
<name>A0A0B5AJ83_9BACL</name>
<accession>A0A0B5AJ83</accession>
<reference evidence="14 15" key="1">
    <citation type="submission" date="2014-08" db="EMBL/GenBank/DDBJ databases">
        <title>Complete genome of a marine bacteria Jeotgalibacillus malaysiensis.</title>
        <authorList>
            <person name="Yaakop A.S."/>
            <person name="Chan K.-G."/>
            <person name="Goh K.M."/>
        </authorList>
    </citation>
    <scope>NUCLEOTIDE SEQUENCE [LARGE SCALE GENOMIC DNA]</scope>
    <source>
        <strain evidence="14 15">D5</strain>
    </source>
</reference>
<evidence type="ECO:0000256" key="5">
    <source>
        <dbReference type="ARBA" id="ARBA00022840"/>
    </source>
</evidence>
<feature type="domain" description="ABC transporter" evidence="13">
    <location>
        <begin position="6"/>
        <end position="235"/>
    </location>
</feature>
<evidence type="ECO:0000256" key="1">
    <source>
        <dbReference type="ARBA" id="ARBA00022448"/>
    </source>
</evidence>
<dbReference type="AlphaFoldDB" id="A0A0B5AJ83"/>
<dbReference type="STRING" id="1508404.JMA_08090"/>
<dbReference type="EC" id="7.6.2.9" evidence="11"/>
<comment type="catalytic activity">
    <reaction evidence="9">
        <text>a quaternary ammonium(out) + ATP + H2O = a quaternary ammonium(in) + ADP + phosphate + H(+)</text>
        <dbReference type="Rhea" id="RHEA:11036"/>
        <dbReference type="ChEBI" id="CHEBI:15377"/>
        <dbReference type="ChEBI" id="CHEBI:15378"/>
        <dbReference type="ChEBI" id="CHEBI:30616"/>
        <dbReference type="ChEBI" id="CHEBI:35267"/>
        <dbReference type="ChEBI" id="CHEBI:43474"/>
        <dbReference type="ChEBI" id="CHEBI:456216"/>
        <dbReference type="EC" id="7.6.2.9"/>
    </reaction>
</comment>
<evidence type="ECO:0000256" key="10">
    <source>
        <dbReference type="ARBA" id="ARBA00063934"/>
    </source>
</evidence>
<evidence type="ECO:0000256" key="11">
    <source>
        <dbReference type="ARBA" id="ARBA00066388"/>
    </source>
</evidence>
<dbReference type="InterPro" id="IPR003439">
    <property type="entry name" value="ABC_transporter-like_ATP-bd"/>
</dbReference>
<gene>
    <name evidence="14" type="ORF">JMA_08090</name>
</gene>
<evidence type="ECO:0000313" key="14">
    <source>
        <dbReference type="EMBL" id="AJD90126.1"/>
    </source>
</evidence>
<dbReference type="EMBL" id="CP009416">
    <property type="protein sequence ID" value="AJD90126.1"/>
    <property type="molecule type" value="Genomic_DNA"/>
</dbReference>
<dbReference type="GO" id="GO:0015408">
    <property type="term" value="F:ABC-type ferric iron transporter activity"/>
    <property type="evidence" value="ECO:0007669"/>
    <property type="project" value="InterPro"/>
</dbReference>
<keyword evidence="7" id="KW-0406">Ion transport</keyword>
<dbReference type="InterPro" id="IPR017871">
    <property type="entry name" value="ABC_transporter-like_CS"/>
</dbReference>
<sequence length="321" mass="36243">MSLPYLHVKNVSKAFGTSDIFKDLSFSLKKGEILSLAGPSGTGKSTLLRCIAGLDYFSDGEVMIDGADLLTQPVKQRPVGMVFQQALLFPHMTLLENVAYGKKITDGKKKAYEMALSYLKEVGLDQQVNQYPHELSGGQQQRAALVRAMLLKPKLLLLDEPFSSLDPNLRKDLREWVRAFLKKEEMTSIFVTHDREEAMLLGDRTAVMAEGRIQQIGQPEELYHSPHNALVASLYSDVIVLDEARYCPAEHAEWSIEKGTAGEWIPAEWVNETYHFGRRFAHIRLDTGNRITIPAGDHPFTSEGYVIIPEKEIRYFKQHHA</sequence>
<dbReference type="InterPro" id="IPR050093">
    <property type="entry name" value="ABC_SmlMolc_Importer"/>
</dbReference>
<dbReference type="CDD" id="cd03259">
    <property type="entry name" value="ABC_Carb_Solutes_like"/>
    <property type="match status" value="1"/>
</dbReference>